<organism evidence="2 3">
    <name type="scientific">Dissophora globulifera</name>
    <dbReference type="NCBI Taxonomy" id="979702"/>
    <lineage>
        <taxon>Eukaryota</taxon>
        <taxon>Fungi</taxon>
        <taxon>Fungi incertae sedis</taxon>
        <taxon>Mucoromycota</taxon>
        <taxon>Mortierellomycotina</taxon>
        <taxon>Mortierellomycetes</taxon>
        <taxon>Mortierellales</taxon>
        <taxon>Mortierellaceae</taxon>
        <taxon>Dissophora</taxon>
    </lineage>
</organism>
<keyword evidence="1" id="KW-0175">Coiled coil</keyword>
<sequence length="141" mass="15982">MFSYFSSNSATPAEKENAAALKAIIKDHKSALKVELKQYEAEYKLALKAADAEYKRAKEQAKVDMIRKTLLVVTREVDTISATQEYANSDAKTKGKIQKFRAWMDNVTEKHLEGEVESDFLEAEEVEEVYVDEKKVQSLAV</sequence>
<keyword evidence="3" id="KW-1185">Reference proteome</keyword>
<feature type="coiled-coil region" evidence="1">
    <location>
        <begin position="22"/>
        <end position="60"/>
    </location>
</feature>
<proteinExistence type="predicted"/>
<dbReference type="OrthoDB" id="2441831at2759"/>
<reference evidence="2" key="1">
    <citation type="journal article" date="2020" name="Fungal Divers.">
        <title>Resolving the Mortierellaceae phylogeny through synthesis of multi-gene phylogenetics and phylogenomics.</title>
        <authorList>
            <person name="Vandepol N."/>
            <person name="Liber J."/>
            <person name="Desiro A."/>
            <person name="Na H."/>
            <person name="Kennedy M."/>
            <person name="Barry K."/>
            <person name="Grigoriev I.V."/>
            <person name="Miller A.N."/>
            <person name="O'Donnell K."/>
            <person name="Stajich J.E."/>
            <person name="Bonito G."/>
        </authorList>
    </citation>
    <scope>NUCLEOTIDE SEQUENCE</scope>
    <source>
        <strain evidence="2">REB-010B</strain>
    </source>
</reference>
<protein>
    <submittedName>
        <fullName evidence="2">Uncharacterized protein</fullName>
    </submittedName>
</protein>
<dbReference type="EMBL" id="JAAAIP010000015">
    <property type="protein sequence ID" value="KAG0329487.1"/>
    <property type="molecule type" value="Genomic_DNA"/>
</dbReference>
<dbReference type="Proteomes" id="UP000738325">
    <property type="component" value="Unassembled WGS sequence"/>
</dbReference>
<evidence type="ECO:0000313" key="3">
    <source>
        <dbReference type="Proteomes" id="UP000738325"/>
    </source>
</evidence>
<comment type="caution">
    <text evidence="2">The sequence shown here is derived from an EMBL/GenBank/DDBJ whole genome shotgun (WGS) entry which is preliminary data.</text>
</comment>
<accession>A0A9P6V0J8</accession>
<evidence type="ECO:0000313" key="2">
    <source>
        <dbReference type="EMBL" id="KAG0329487.1"/>
    </source>
</evidence>
<name>A0A9P6V0J8_9FUNG</name>
<dbReference type="AlphaFoldDB" id="A0A9P6V0J8"/>
<evidence type="ECO:0000256" key="1">
    <source>
        <dbReference type="SAM" id="Coils"/>
    </source>
</evidence>
<gene>
    <name evidence="2" type="ORF">BGZ99_001873</name>
</gene>